<organism evidence="2 3">
    <name type="scientific">Flavobacterium agrisoli</name>
    <dbReference type="NCBI Taxonomy" id="2793066"/>
    <lineage>
        <taxon>Bacteria</taxon>
        <taxon>Pseudomonadati</taxon>
        <taxon>Bacteroidota</taxon>
        <taxon>Flavobacteriia</taxon>
        <taxon>Flavobacteriales</taxon>
        <taxon>Flavobacteriaceae</taxon>
        <taxon>Flavobacterium</taxon>
    </lineage>
</organism>
<evidence type="ECO:0000313" key="3">
    <source>
        <dbReference type="Proteomes" id="UP000609172"/>
    </source>
</evidence>
<dbReference type="Pfam" id="PF05036">
    <property type="entry name" value="SPOR"/>
    <property type="match status" value="1"/>
</dbReference>
<reference evidence="2" key="1">
    <citation type="submission" date="2020-12" db="EMBL/GenBank/DDBJ databases">
        <title>Bacterial novel species Flavobacterium sp. SE-1-e isolated from soil.</title>
        <authorList>
            <person name="Jung H.-Y."/>
        </authorList>
    </citation>
    <scope>NUCLEOTIDE SEQUENCE</scope>
    <source>
        <strain evidence="2">SE-1-e</strain>
    </source>
</reference>
<sequence>MRNLSPTSKTFLTIGLSIFTYMMQAQEKNTTLQQDPKFEQILTEKRKLNTTNTNNNSYWIQIYSGKSEEAKKALNDFKTEFSNIDATIVFNTPNYKVLVGNFENRIEGEKNLIDIKKRFGNVFLIKPQGI</sequence>
<dbReference type="AlphaFoldDB" id="A0A934PNM9"/>
<dbReference type="RefSeq" id="WP_200106660.1">
    <property type="nucleotide sequence ID" value="NZ_JAEHFV010000005.1"/>
</dbReference>
<accession>A0A934PNM9</accession>
<dbReference type="EMBL" id="JAEHFV010000005">
    <property type="protein sequence ID" value="MBK0370525.1"/>
    <property type="molecule type" value="Genomic_DNA"/>
</dbReference>
<keyword evidence="3" id="KW-1185">Reference proteome</keyword>
<dbReference type="InterPro" id="IPR007730">
    <property type="entry name" value="SPOR-like_dom"/>
</dbReference>
<feature type="domain" description="SPOR" evidence="1">
    <location>
        <begin position="55"/>
        <end position="125"/>
    </location>
</feature>
<evidence type="ECO:0000313" key="2">
    <source>
        <dbReference type="EMBL" id="MBK0370525.1"/>
    </source>
</evidence>
<evidence type="ECO:0000259" key="1">
    <source>
        <dbReference type="Pfam" id="PF05036"/>
    </source>
</evidence>
<dbReference type="Proteomes" id="UP000609172">
    <property type="component" value="Unassembled WGS sequence"/>
</dbReference>
<comment type="caution">
    <text evidence="2">The sequence shown here is derived from an EMBL/GenBank/DDBJ whole genome shotgun (WGS) entry which is preliminary data.</text>
</comment>
<proteinExistence type="predicted"/>
<dbReference type="GO" id="GO:0042834">
    <property type="term" value="F:peptidoglycan binding"/>
    <property type="evidence" value="ECO:0007669"/>
    <property type="project" value="InterPro"/>
</dbReference>
<protein>
    <submittedName>
        <fullName evidence="2">SPOR domain-containing protein</fullName>
    </submittedName>
</protein>
<gene>
    <name evidence="2" type="ORF">I5M07_11855</name>
</gene>
<name>A0A934PNM9_9FLAO</name>